<reference evidence="1" key="1">
    <citation type="submission" date="2023-09" db="EMBL/GenBank/DDBJ databases">
        <title>Demequina sp. a novel bacteria isolated from Capsicum annuum.</title>
        <authorList>
            <person name="Humaira Z."/>
            <person name="Lee J."/>
            <person name="Cho D."/>
        </authorList>
    </citation>
    <scope>NUCLEOTIDE SEQUENCE</scope>
    <source>
        <strain evidence="1">PMTSA13</strain>
    </source>
</reference>
<protein>
    <submittedName>
        <fullName evidence="1">Uncharacterized protein</fullName>
    </submittedName>
</protein>
<gene>
    <name evidence="1" type="ORF">RN607_14340</name>
</gene>
<dbReference type="EMBL" id="CP134880">
    <property type="protein sequence ID" value="WNM27359.1"/>
    <property type="molecule type" value="Genomic_DNA"/>
</dbReference>
<dbReference type="AlphaFoldDB" id="A0AA96JFY3"/>
<sequence>MTGAMALFSVWPGVMESAVYEAPAMHDVEFHADWMMTSGGQTSTSGVFIGLRAETDVPDGAAMAQQLKDESGLTADQLGKMLGVTRRSVHNWAAGAAIAPKHQARLQQLHDLVFELEATNLAERRDILLDSATGPSLYRQFADGTTRAARVEYPVPMIERFA</sequence>
<organism evidence="1">
    <name type="scientific">Demequina capsici</name>
    <dbReference type="NCBI Taxonomy" id="3075620"/>
    <lineage>
        <taxon>Bacteria</taxon>
        <taxon>Bacillati</taxon>
        <taxon>Actinomycetota</taxon>
        <taxon>Actinomycetes</taxon>
        <taxon>Micrococcales</taxon>
        <taxon>Demequinaceae</taxon>
        <taxon>Demequina</taxon>
    </lineage>
</organism>
<accession>A0AA96JFY3</accession>
<proteinExistence type="predicted"/>
<dbReference type="KEGG" id="dcp:RN607_14340"/>
<name>A0AA96JFY3_9MICO</name>
<dbReference type="RefSeq" id="WP_313543355.1">
    <property type="nucleotide sequence ID" value="NZ_CP134880.1"/>
</dbReference>
<dbReference type="Proteomes" id="UP001303408">
    <property type="component" value="Chromosome"/>
</dbReference>
<evidence type="ECO:0000313" key="1">
    <source>
        <dbReference type="EMBL" id="WNM27359.1"/>
    </source>
</evidence>